<dbReference type="EMBL" id="CM047946">
    <property type="protein sequence ID" value="KAI9897677.1"/>
    <property type="molecule type" value="Genomic_DNA"/>
</dbReference>
<gene>
    <name evidence="1" type="ORF">N3K66_007533</name>
</gene>
<sequence length="332" mass="36172">MAPDVPRPPFDPEIHALVGDSMKDYFRPGGLQPLRDMIENLCTLESVTDGTVFTHTERSVPSPDGPDAAPITLSVFTPKTGESGNRPCIFFMHSGGVVIGNRFTSFKDSLDWGETTNAVVITTEYRLAPEHPYPAGLNDCWAAFNWIHYHAADLGIDATRVAVTGQSAGALMATAVTMMAKEKGGPKIAALLIDTGMMDDRGITNSAEQFDEATVTLDRISNDTCWDAHLGKLVRGSDDVPPYAAPNRATDLSGFPPTYVDCGGSEFARDDNIDFARKLMKCGVETELHVWTGAPHGFTQMAPEASLSREARRMRGNWLKRILVERPQLAQS</sequence>
<protein>
    <submittedName>
        <fullName evidence="1">Uncharacterized protein</fullName>
    </submittedName>
</protein>
<reference evidence="1" key="1">
    <citation type="submission" date="2022-10" db="EMBL/GenBank/DDBJ databases">
        <title>Complete Genome of Trichothecium roseum strain YXFP-22015, a Plant Pathogen Isolated from Citrus.</title>
        <authorList>
            <person name="Wang Y."/>
            <person name="Zhu L."/>
        </authorList>
    </citation>
    <scope>NUCLEOTIDE SEQUENCE</scope>
    <source>
        <strain evidence="1">YXFP-22015</strain>
    </source>
</reference>
<organism evidence="1 2">
    <name type="scientific">Trichothecium roseum</name>
    <dbReference type="NCBI Taxonomy" id="47278"/>
    <lineage>
        <taxon>Eukaryota</taxon>
        <taxon>Fungi</taxon>
        <taxon>Dikarya</taxon>
        <taxon>Ascomycota</taxon>
        <taxon>Pezizomycotina</taxon>
        <taxon>Sordariomycetes</taxon>
        <taxon>Hypocreomycetidae</taxon>
        <taxon>Hypocreales</taxon>
        <taxon>Hypocreales incertae sedis</taxon>
        <taxon>Trichothecium</taxon>
    </lineage>
</organism>
<evidence type="ECO:0000313" key="2">
    <source>
        <dbReference type="Proteomes" id="UP001163324"/>
    </source>
</evidence>
<comment type="caution">
    <text evidence="1">The sequence shown here is derived from an EMBL/GenBank/DDBJ whole genome shotgun (WGS) entry which is preliminary data.</text>
</comment>
<evidence type="ECO:0000313" key="1">
    <source>
        <dbReference type="EMBL" id="KAI9897677.1"/>
    </source>
</evidence>
<accession>A0ACC0UWT3</accession>
<dbReference type="Proteomes" id="UP001163324">
    <property type="component" value="Chromosome 7"/>
</dbReference>
<proteinExistence type="predicted"/>
<keyword evidence="2" id="KW-1185">Reference proteome</keyword>
<name>A0ACC0UWT3_9HYPO</name>